<gene>
    <name evidence="1" type="ORF">UFOPK3001_02218</name>
</gene>
<name>A0A6J6ZLK9_9ZZZZ</name>
<dbReference type="AlphaFoldDB" id="A0A6J6ZLK9"/>
<protein>
    <submittedName>
        <fullName evidence="1">Unannotated protein</fullName>
    </submittedName>
</protein>
<accession>A0A6J6ZLK9</accession>
<sequence>MIFRPAARRARPVSVMSTTQSAMSGIFASLAPYESRMSAEMPRSAKKRLVSSGYSLVTRTPCGRSRTEVAVESPATATTTFTGLLVAFEYFSSPRLSTLLEVSSTQSRPVIPMSNRPSAT</sequence>
<reference evidence="1" key="1">
    <citation type="submission" date="2020-05" db="EMBL/GenBank/DDBJ databases">
        <authorList>
            <person name="Chiriac C."/>
            <person name="Salcher M."/>
            <person name="Ghai R."/>
            <person name="Kavagutti S V."/>
        </authorList>
    </citation>
    <scope>NUCLEOTIDE SEQUENCE</scope>
</reference>
<dbReference type="EMBL" id="CAFAAJ010000195">
    <property type="protein sequence ID" value="CAB4821625.1"/>
    <property type="molecule type" value="Genomic_DNA"/>
</dbReference>
<evidence type="ECO:0000313" key="1">
    <source>
        <dbReference type="EMBL" id="CAB4821625.1"/>
    </source>
</evidence>
<proteinExistence type="predicted"/>
<organism evidence="1">
    <name type="scientific">freshwater metagenome</name>
    <dbReference type="NCBI Taxonomy" id="449393"/>
    <lineage>
        <taxon>unclassified sequences</taxon>
        <taxon>metagenomes</taxon>
        <taxon>ecological metagenomes</taxon>
    </lineage>
</organism>